<dbReference type="InterPro" id="IPR036412">
    <property type="entry name" value="HAD-like_sf"/>
</dbReference>
<dbReference type="Gene3D" id="3.40.50.1000">
    <property type="entry name" value="HAD superfamily/HAD-like"/>
    <property type="match status" value="1"/>
</dbReference>
<dbReference type="Pfam" id="PF13419">
    <property type="entry name" value="HAD_2"/>
    <property type="match status" value="1"/>
</dbReference>
<dbReference type="SUPFAM" id="SSF56784">
    <property type="entry name" value="HAD-like"/>
    <property type="match status" value="1"/>
</dbReference>
<dbReference type="InterPro" id="IPR023198">
    <property type="entry name" value="PGP-like_dom2"/>
</dbReference>
<dbReference type="InterPro" id="IPR023214">
    <property type="entry name" value="HAD_sf"/>
</dbReference>
<organism evidence="1 2">
    <name type="scientific">Croceivirga thetidis</name>
    <dbReference type="NCBI Taxonomy" id="2721623"/>
    <lineage>
        <taxon>Bacteria</taxon>
        <taxon>Pseudomonadati</taxon>
        <taxon>Bacteroidota</taxon>
        <taxon>Flavobacteriia</taxon>
        <taxon>Flavobacteriales</taxon>
        <taxon>Flavobacteriaceae</taxon>
        <taxon>Croceivirga</taxon>
    </lineage>
</organism>
<keyword evidence="1" id="KW-0378">Hydrolase</keyword>
<comment type="caution">
    <text evidence="1">The sequence shown here is derived from an EMBL/GenBank/DDBJ whole genome shotgun (WGS) entry which is preliminary data.</text>
</comment>
<reference evidence="1 2" key="1">
    <citation type="submission" date="2020-04" db="EMBL/GenBank/DDBJ databases">
        <authorList>
            <person name="Yoon J."/>
        </authorList>
    </citation>
    <scope>NUCLEOTIDE SEQUENCE [LARGE SCALE GENOMIC DNA]</scope>
    <source>
        <strain evidence="1 2">DJ-13</strain>
    </source>
</reference>
<proteinExistence type="predicted"/>
<dbReference type="Gene3D" id="1.10.150.240">
    <property type="entry name" value="Putative phosphatase, domain 2"/>
    <property type="match status" value="1"/>
</dbReference>
<dbReference type="PANTHER" id="PTHR43611">
    <property type="entry name" value="ALPHA-D-GLUCOSE 1-PHOSPHATE PHOSPHATASE"/>
    <property type="match status" value="1"/>
</dbReference>
<evidence type="ECO:0000313" key="1">
    <source>
        <dbReference type="EMBL" id="NKI32570.1"/>
    </source>
</evidence>
<dbReference type="NCBIfam" id="TIGR01509">
    <property type="entry name" value="HAD-SF-IA-v3"/>
    <property type="match status" value="1"/>
</dbReference>
<dbReference type="RefSeq" id="WP_168552761.1">
    <property type="nucleotide sequence ID" value="NZ_JAAWWL010000002.1"/>
</dbReference>
<dbReference type="SFLD" id="SFLDG01129">
    <property type="entry name" value="C1.5:_HAD__Beta-PGM__Phosphata"/>
    <property type="match status" value="1"/>
</dbReference>
<keyword evidence="2" id="KW-1185">Reference proteome</keyword>
<dbReference type="InterPro" id="IPR041492">
    <property type="entry name" value="HAD_2"/>
</dbReference>
<protein>
    <submittedName>
        <fullName evidence="1">HAD-IA family hydrolase</fullName>
    </submittedName>
</protein>
<sequence length="200" mass="23462">MIKNIIFDFGDVFINLDKPATFREMQKFGLTAVTPELDILCKNYEKGLISSTSFLNETSAMFPQASKQELTNAWNAILLDFPSHRLDFIESIAAQEPYRLFLLSNTNELHIDFVRKKMGEEDFTRFKNLFEKFYLSHEIHMRKPDREIFDFVLDENELNPVETLLVDDTVENIETALRLKINCWHIKVGKEDVVQLKEHL</sequence>
<gene>
    <name evidence="1" type="ORF">HCU67_11500</name>
</gene>
<dbReference type="PANTHER" id="PTHR43611:SF3">
    <property type="entry name" value="FLAVIN MONONUCLEOTIDE HYDROLASE 1, CHLOROPLATIC"/>
    <property type="match status" value="1"/>
</dbReference>
<dbReference type="NCBIfam" id="TIGR01549">
    <property type="entry name" value="HAD-SF-IA-v1"/>
    <property type="match status" value="1"/>
</dbReference>
<dbReference type="Proteomes" id="UP000718451">
    <property type="component" value="Unassembled WGS sequence"/>
</dbReference>
<dbReference type="SFLD" id="SFLDS00003">
    <property type="entry name" value="Haloacid_Dehalogenase"/>
    <property type="match status" value="1"/>
</dbReference>
<dbReference type="InterPro" id="IPR006439">
    <property type="entry name" value="HAD-SF_hydro_IA"/>
</dbReference>
<accession>A0ABX1GRK6</accession>
<dbReference type="GO" id="GO:0016787">
    <property type="term" value="F:hydrolase activity"/>
    <property type="evidence" value="ECO:0007669"/>
    <property type="project" value="UniProtKB-KW"/>
</dbReference>
<dbReference type="EMBL" id="JAAWWL010000002">
    <property type="protein sequence ID" value="NKI32570.1"/>
    <property type="molecule type" value="Genomic_DNA"/>
</dbReference>
<name>A0ABX1GRK6_9FLAO</name>
<evidence type="ECO:0000313" key="2">
    <source>
        <dbReference type="Proteomes" id="UP000718451"/>
    </source>
</evidence>